<comment type="caution">
    <text evidence="2">The sequence shown here is derived from an EMBL/GenBank/DDBJ whole genome shotgun (WGS) entry which is preliminary data.</text>
</comment>
<evidence type="ECO:0000313" key="2">
    <source>
        <dbReference type="EMBL" id="RUS24589.1"/>
    </source>
</evidence>
<protein>
    <submittedName>
        <fullName evidence="2">Uncharacterized protein</fullName>
    </submittedName>
</protein>
<evidence type="ECO:0000256" key="1">
    <source>
        <dbReference type="SAM" id="MobiDB-lite"/>
    </source>
</evidence>
<dbReference type="Proteomes" id="UP000274822">
    <property type="component" value="Unassembled WGS sequence"/>
</dbReference>
<sequence>MLIETIINIDGFGTFMTLTERKEKKLKKRTHRQSALRNSITSGPHARAQSQTSAKASSRTLSHTVAVTCTEAGSRTLTHTVAVTCAEAGSRTLAHTVAVTCAEASSRTLAHTAAETWARTRT</sequence>
<dbReference type="AlphaFoldDB" id="A0A433Q449"/>
<reference evidence="2 3" key="1">
    <citation type="journal article" date="2018" name="New Phytol.">
        <title>Phylogenomics of Endogonaceae and evolution of mycorrhizas within Mucoromycota.</title>
        <authorList>
            <person name="Chang Y."/>
            <person name="Desiro A."/>
            <person name="Na H."/>
            <person name="Sandor L."/>
            <person name="Lipzen A."/>
            <person name="Clum A."/>
            <person name="Barry K."/>
            <person name="Grigoriev I.V."/>
            <person name="Martin F.M."/>
            <person name="Stajich J.E."/>
            <person name="Smith M.E."/>
            <person name="Bonito G."/>
            <person name="Spatafora J.W."/>
        </authorList>
    </citation>
    <scope>NUCLEOTIDE SEQUENCE [LARGE SCALE GENOMIC DNA]</scope>
    <source>
        <strain evidence="2 3">AD002</strain>
    </source>
</reference>
<dbReference type="EMBL" id="RBNJ01015532">
    <property type="protein sequence ID" value="RUS24589.1"/>
    <property type="molecule type" value="Genomic_DNA"/>
</dbReference>
<gene>
    <name evidence="2" type="ORF">BC938DRAFT_473358</name>
</gene>
<evidence type="ECO:0000313" key="3">
    <source>
        <dbReference type="Proteomes" id="UP000274822"/>
    </source>
</evidence>
<organism evidence="2 3">
    <name type="scientific">Jimgerdemannia flammicorona</name>
    <dbReference type="NCBI Taxonomy" id="994334"/>
    <lineage>
        <taxon>Eukaryota</taxon>
        <taxon>Fungi</taxon>
        <taxon>Fungi incertae sedis</taxon>
        <taxon>Mucoromycota</taxon>
        <taxon>Mucoromycotina</taxon>
        <taxon>Endogonomycetes</taxon>
        <taxon>Endogonales</taxon>
        <taxon>Endogonaceae</taxon>
        <taxon>Jimgerdemannia</taxon>
    </lineage>
</organism>
<accession>A0A433Q449</accession>
<feature type="compositionally biased region" description="Polar residues" evidence="1">
    <location>
        <begin position="35"/>
        <end position="61"/>
    </location>
</feature>
<name>A0A433Q449_9FUNG</name>
<proteinExistence type="predicted"/>
<feature type="compositionally biased region" description="Basic residues" evidence="1">
    <location>
        <begin position="24"/>
        <end position="34"/>
    </location>
</feature>
<keyword evidence="3" id="KW-1185">Reference proteome</keyword>
<feature type="region of interest" description="Disordered" evidence="1">
    <location>
        <begin position="23"/>
        <end position="61"/>
    </location>
</feature>